<dbReference type="NCBIfam" id="TIGR03297">
    <property type="entry name" value="Ppyr-DeCO2ase"/>
    <property type="match status" value="1"/>
</dbReference>
<dbReference type="Gene3D" id="3.40.50.970">
    <property type="match status" value="2"/>
</dbReference>
<evidence type="ECO:0000256" key="6">
    <source>
        <dbReference type="ARBA" id="ARBA00048767"/>
    </source>
</evidence>
<evidence type="ECO:0000256" key="3">
    <source>
        <dbReference type="ARBA" id="ARBA00023052"/>
    </source>
</evidence>
<dbReference type="EMBL" id="BLKM01008292">
    <property type="protein sequence ID" value="GFG33155.1"/>
    <property type="molecule type" value="Genomic_DNA"/>
</dbReference>
<dbReference type="InterPro" id="IPR029061">
    <property type="entry name" value="THDP-binding"/>
</dbReference>
<dbReference type="SUPFAM" id="SSF52518">
    <property type="entry name" value="Thiamin diphosphate-binding fold (THDP-binding)"/>
    <property type="match status" value="2"/>
</dbReference>
<evidence type="ECO:0000313" key="10">
    <source>
        <dbReference type="Proteomes" id="UP000502823"/>
    </source>
</evidence>
<dbReference type="GO" id="GO:0032923">
    <property type="term" value="P:organic phosphonate biosynthetic process"/>
    <property type="evidence" value="ECO:0007669"/>
    <property type="project" value="InterPro"/>
</dbReference>
<dbReference type="InterPro" id="IPR017684">
    <property type="entry name" value="Phosphono-pyrv_decarboxylase"/>
</dbReference>
<evidence type="ECO:0000259" key="7">
    <source>
        <dbReference type="Pfam" id="PF02775"/>
    </source>
</evidence>
<dbReference type="CDD" id="cd03371">
    <property type="entry name" value="TPP_PpyrDC"/>
    <property type="match status" value="1"/>
</dbReference>
<dbReference type="GO" id="GO:0030976">
    <property type="term" value="F:thiamine pyrophosphate binding"/>
    <property type="evidence" value="ECO:0007669"/>
    <property type="project" value="InterPro"/>
</dbReference>
<dbReference type="InParanoid" id="A0A6L2PRT6"/>
<comment type="caution">
    <text evidence="9">The sequence shown here is derived from an EMBL/GenBank/DDBJ whole genome shotgun (WGS) entry which is preliminary data.</text>
</comment>
<dbReference type="FunFam" id="3.40.50.970:FF:000101">
    <property type="entry name" value="Putative phosphonopyruvate decarboxylase"/>
    <property type="match status" value="1"/>
</dbReference>
<keyword evidence="4" id="KW-0456">Lyase</keyword>
<feature type="domain" description="Thiamine pyrophosphate enzyme TPP-binding" evidence="7">
    <location>
        <begin position="249"/>
        <end position="381"/>
    </location>
</feature>
<feature type="domain" description="Thiamine pyrophosphate enzyme N-terminal TPP-binding" evidence="8">
    <location>
        <begin position="42"/>
        <end position="154"/>
    </location>
</feature>
<dbReference type="Proteomes" id="UP000502823">
    <property type="component" value="Unassembled WGS sequence"/>
</dbReference>
<evidence type="ECO:0000256" key="5">
    <source>
        <dbReference type="ARBA" id="ARBA00030510"/>
    </source>
</evidence>
<comment type="catalytic activity">
    <reaction evidence="6">
        <text>(2R)-hydroxyhexadecanoyl-CoA = pentadecanal + formyl-CoA</text>
        <dbReference type="Rhea" id="RHEA:55212"/>
        <dbReference type="ChEBI" id="CHEBI:17302"/>
        <dbReference type="ChEBI" id="CHEBI:57376"/>
        <dbReference type="ChEBI" id="CHEBI:138654"/>
    </reaction>
    <physiologicalReaction direction="left-to-right" evidence="6">
        <dbReference type="Rhea" id="RHEA:55213"/>
    </physiologicalReaction>
</comment>
<dbReference type="Pfam" id="PF02776">
    <property type="entry name" value="TPP_enzyme_N"/>
    <property type="match status" value="1"/>
</dbReference>
<dbReference type="GO" id="GO:0033980">
    <property type="term" value="F:phosphonopyruvate decarboxylase activity"/>
    <property type="evidence" value="ECO:0007669"/>
    <property type="project" value="InterPro"/>
</dbReference>
<proteinExistence type="predicted"/>
<protein>
    <recommendedName>
        <fullName evidence="1">2-hydroxyacyl-CoA lyase 2</fullName>
    </recommendedName>
    <alternativeName>
        <fullName evidence="5">IlvB-like protein</fullName>
    </alternativeName>
</protein>
<keyword evidence="2" id="KW-0210">Decarboxylase</keyword>
<dbReference type="PANTHER" id="PTHR42818">
    <property type="entry name" value="SULFOPYRUVATE DECARBOXYLASE SUBUNIT ALPHA"/>
    <property type="match status" value="1"/>
</dbReference>
<evidence type="ECO:0000256" key="2">
    <source>
        <dbReference type="ARBA" id="ARBA00022793"/>
    </source>
</evidence>
<gene>
    <name evidence="9" type="ORF">Cfor_12325</name>
</gene>
<dbReference type="CDD" id="cd07035">
    <property type="entry name" value="TPP_PYR_POX_like"/>
    <property type="match status" value="1"/>
</dbReference>
<evidence type="ECO:0000256" key="4">
    <source>
        <dbReference type="ARBA" id="ARBA00023239"/>
    </source>
</evidence>
<evidence type="ECO:0000259" key="8">
    <source>
        <dbReference type="Pfam" id="PF02776"/>
    </source>
</evidence>
<dbReference type="Pfam" id="PF02775">
    <property type="entry name" value="TPP_enzyme_C"/>
    <property type="match status" value="1"/>
</dbReference>
<dbReference type="InterPro" id="IPR011766">
    <property type="entry name" value="TPP_enzyme_TPP-bd"/>
</dbReference>
<dbReference type="InterPro" id="IPR012001">
    <property type="entry name" value="Thiamin_PyroP_enz_TPP-bd_dom"/>
</dbReference>
<dbReference type="AlphaFoldDB" id="A0A6L2PRT6"/>
<dbReference type="PANTHER" id="PTHR42818:SF1">
    <property type="entry name" value="SULFOPYRUVATE DECARBOXYLASE"/>
    <property type="match status" value="1"/>
</dbReference>
<name>A0A6L2PRT6_COPFO</name>
<accession>A0A6L2PRT6</accession>
<keyword evidence="10" id="KW-1185">Reference proteome</keyword>
<reference evidence="10" key="1">
    <citation type="submission" date="2020-01" db="EMBL/GenBank/DDBJ databases">
        <title>Draft genome sequence of the Termite Coptotermes fromosanus.</title>
        <authorList>
            <person name="Itakura S."/>
            <person name="Yosikawa Y."/>
            <person name="Umezawa K."/>
        </authorList>
    </citation>
    <scope>NUCLEOTIDE SEQUENCE [LARGE SCALE GENOMIC DNA]</scope>
</reference>
<dbReference type="InterPro" id="IPR000399">
    <property type="entry name" value="TPP-bd_CS"/>
</dbReference>
<dbReference type="InterPro" id="IPR051818">
    <property type="entry name" value="TPP_dependent_decarboxylase"/>
</dbReference>
<keyword evidence="3" id="KW-0786">Thiamine pyrophosphate</keyword>
<evidence type="ECO:0000256" key="1">
    <source>
        <dbReference type="ARBA" id="ARBA00018936"/>
    </source>
</evidence>
<sequence length="415" mass="45588">MGGTYSVFQLEAAQVQEQMRQNLEAGHMTELVRDFLDPGDFYRAVRNIGISFFCGVPDSLLKDFCAYVAQNENETCHIITANEGNAIGLATGYHLATGNISLVYLQNSGLGNTVNPLVSLAAPEVYSVPMLLLIGWRGEPGKRDEPQHMLQGQITSQLLATLGVPFSPLPDYIEGAKKTLNAAKQYMRNNNSPYALLVKRQTFLPYKLRKSSTEYPMSREMALKIVVDSFHDSDVVVSTTGMLSRELFEHRVAREQGHERDFLTVGSMGHASSIALGIALNKPKRQVFCLDGDGSVIMHMGALSIIGQISPRNLKHIVFNNGAHDSVGGQQTAAFKSSTFHLTEIAVSNGYTQGRVAVTVDDLMDGVQWLQETHGPAMLEVKVSPGSRKDLGRPTRSPIQNKADFMNFLSFSAYE</sequence>
<organism evidence="9 10">
    <name type="scientific">Coptotermes formosanus</name>
    <name type="common">Formosan subterranean termite</name>
    <dbReference type="NCBI Taxonomy" id="36987"/>
    <lineage>
        <taxon>Eukaryota</taxon>
        <taxon>Metazoa</taxon>
        <taxon>Ecdysozoa</taxon>
        <taxon>Arthropoda</taxon>
        <taxon>Hexapoda</taxon>
        <taxon>Insecta</taxon>
        <taxon>Pterygota</taxon>
        <taxon>Neoptera</taxon>
        <taxon>Polyneoptera</taxon>
        <taxon>Dictyoptera</taxon>
        <taxon>Blattodea</taxon>
        <taxon>Blattoidea</taxon>
        <taxon>Termitoidae</taxon>
        <taxon>Rhinotermitidae</taxon>
        <taxon>Coptotermes</taxon>
    </lineage>
</organism>
<evidence type="ECO:0000313" key="9">
    <source>
        <dbReference type="EMBL" id="GFG33155.1"/>
    </source>
</evidence>
<dbReference type="OrthoDB" id="16262at2759"/>
<dbReference type="FunFam" id="3.40.50.970:FF:000100">
    <property type="entry name" value="Putative phosphonopyruvate decarboxylase"/>
    <property type="match status" value="1"/>
</dbReference>
<dbReference type="PROSITE" id="PS00187">
    <property type="entry name" value="TPP_ENZYMES"/>
    <property type="match status" value="1"/>
</dbReference>
<dbReference type="GO" id="GO:0000287">
    <property type="term" value="F:magnesium ion binding"/>
    <property type="evidence" value="ECO:0007669"/>
    <property type="project" value="InterPro"/>
</dbReference>